<comment type="caution">
    <text evidence="7">The sequence shown here is derived from an EMBL/GenBank/DDBJ whole genome shotgun (WGS) entry which is preliminary data.</text>
</comment>
<dbReference type="SMART" id="SM00473">
    <property type="entry name" value="PAN_AP"/>
    <property type="match status" value="1"/>
</dbReference>
<dbReference type="AlphaFoldDB" id="A0AAD4XV94"/>
<dbReference type="InterPro" id="IPR003609">
    <property type="entry name" value="Pan_app"/>
</dbReference>
<evidence type="ECO:0000256" key="3">
    <source>
        <dbReference type="SAM" id="Phobius"/>
    </source>
</evidence>
<name>A0AAD4XV94_9MAGN</name>
<dbReference type="PROSITE" id="PS50948">
    <property type="entry name" value="PAN"/>
    <property type="match status" value="1"/>
</dbReference>
<dbReference type="InterPro" id="IPR000858">
    <property type="entry name" value="S_locus_glycoprot_dom"/>
</dbReference>
<evidence type="ECO:0000256" key="1">
    <source>
        <dbReference type="ARBA" id="ARBA00022729"/>
    </source>
</evidence>
<sequence>MARRNLLVALVSFLLILNVAGVFSATFTVINKCRQTVWPGIFSTTTSPLNTTGFGLQKDESRILTVPSSWSGRFWGRTNCSQNSTGDFSCISGDCGTGKVGCSGRPGKPPTTLAEFSLNTDSGSDFYDVSLVDGFNLPMLVVPEGGKSGNCSTTGCVVNLNEICPPELEVKSKDGSHIGCKSACDTFRLPELCCTGAYGNPSTCKPSSYSEFFKNACPLAYSYAYDDTARTFTCTSANYVITFCPPLSTINNGKKNPEANGGGQSPEAVEANNISAGGTLSPFQTITSKDGSFKLGLFTPGIYNYYIGIWYSIDRVSVQTVVWVANRDKPLKDPTSSEFKLLENGNLVLYDPSKSLIWSTNSASSTSNTTEAVLGDDGNLVIRDSSSPSVVYWQSFDHPTHTWLPGGKIGLNKKTNETQVLTSWKNPYDPSPGIFNLELDPTGISQYLIKWNKSKVYLTSGEWSEQAKNFPLVPEMGSNDIYNFSYISNEDESYFTYNLINSSMLVRFVLDVSGQIKQYTLRNLIWSQPKQFCDVYGICGPFGNCNQDKLKCECLPGFVERYPSDWNFTDSTGGCIRNSSWQCGLQNGFSPIPTSKLPEDPQSREVNGSENCKSACQKTCSCYAYAYENTSCQLWEGDMLNIKQQSDVRAGNLYLRRADSEIQTKDVTLRKRKVAIWKIIVLVMISFATITMGALGYFYLRKKNKINVRGILKGLRGVLKDLLKTKATYNDTPITNMFNGFKTDGEEQELKIFNLASLAIATNNFCLNNKLGQGGFGPVYK</sequence>
<dbReference type="SUPFAM" id="SSF49870">
    <property type="entry name" value="Osmotin, thaumatin-like protein"/>
    <property type="match status" value="1"/>
</dbReference>
<evidence type="ECO:0000256" key="4">
    <source>
        <dbReference type="SAM" id="SignalP"/>
    </source>
</evidence>
<dbReference type="CDD" id="cd00028">
    <property type="entry name" value="B_lectin"/>
    <property type="match status" value="1"/>
</dbReference>
<dbReference type="FunFam" id="2.60.110.10:FF:000001">
    <property type="entry name" value="THAUMATIN-LIKE PROTEIN 1"/>
    <property type="match status" value="1"/>
</dbReference>
<dbReference type="CDD" id="cd01098">
    <property type="entry name" value="PAN_AP_plant"/>
    <property type="match status" value="1"/>
</dbReference>
<keyword evidence="1 4" id="KW-0732">Signal</keyword>
<dbReference type="SUPFAM" id="SSF51110">
    <property type="entry name" value="alpha-D-mannose-specific plant lectins"/>
    <property type="match status" value="1"/>
</dbReference>
<evidence type="ECO:0000313" key="8">
    <source>
        <dbReference type="Proteomes" id="UP001202328"/>
    </source>
</evidence>
<dbReference type="CDD" id="cd09218">
    <property type="entry name" value="TLP-PA"/>
    <property type="match status" value="1"/>
</dbReference>
<evidence type="ECO:0000256" key="2">
    <source>
        <dbReference type="ARBA" id="ARBA00023157"/>
    </source>
</evidence>
<dbReference type="PRINTS" id="PR00347">
    <property type="entry name" value="THAUMATIN"/>
</dbReference>
<dbReference type="PANTHER" id="PTHR32444">
    <property type="entry name" value="BULB-TYPE LECTIN DOMAIN-CONTAINING PROTEIN"/>
    <property type="match status" value="1"/>
</dbReference>
<evidence type="ECO:0000259" key="6">
    <source>
        <dbReference type="PROSITE" id="PS50948"/>
    </source>
</evidence>
<dbReference type="InterPro" id="IPR001938">
    <property type="entry name" value="Thaumatin"/>
</dbReference>
<dbReference type="PROSITE" id="PS51367">
    <property type="entry name" value="THAUMATIN_2"/>
    <property type="match status" value="1"/>
</dbReference>
<dbReference type="Gene3D" id="2.90.10.10">
    <property type="entry name" value="Bulb-type lectin domain"/>
    <property type="match status" value="1"/>
</dbReference>
<evidence type="ECO:0000313" key="7">
    <source>
        <dbReference type="EMBL" id="KAI3948970.1"/>
    </source>
</evidence>
<dbReference type="Proteomes" id="UP001202328">
    <property type="component" value="Unassembled WGS sequence"/>
</dbReference>
<dbReference type="Pfam" id="PF00954">
    <property type="entry name" value="S_locus_glycop"/>
    <property type="match status" value="1"/>
</dbReference>
<dbReference type="InterPro" id="IPR001480">
    <property type="entry name" value="Bulb-type_lectin_dom"/>
</dbReference>
<protein>
    <submittedName>
        <fullName evidence="7">Uncharacterized protein</fullName>
    </submittedName>
</protein>
<dbReference type="InterPro" id="IPR037176">
    <property type="entry name" value="Osmotin/thaumatin-like_sf"/>
</dbReference>
<feature type="chain" id="PRO_5042096578" evidence="4">
    <location>
        <begin position="22"/>
        <end position="781"/>
    </location>
</feature>
<keyword evidence="3" id="KW-0472">Membrane</keyword>
<proteinExistence type="predicted"/>
<dbReference type="PANTHER" id="PTHR32444:SF247">
    <property type="entry name" value="OS01G0958200 PROTEIN"/>
    <property type="match status" value="1"/>
</dbReference>
<dbReference type="Pfam" id="PF08276">
    <property type="entry name" value="PAN_2"/>
    <property type="match status" value="1"/>
</dbReference>
<dbReference type="Gene3D" id="2.60.110.10">
    <property type="entry name" value="Thaumatin"/>
    <property type="match status" value="1"/>
</dbReference>
<feature type="transmembrane region" description="Helical" evidence="3">
    <location>
        <begin position="675"/>
        <end position="700"/>
    </location>
</feature>
<dbReference type="Pfam" id="PF01453">
    <property type="entry name" value="B_lectin"/>
    <property type="match status" value="1"/>
</dbReference>
<keyword evidence="2" id="KW-1015">Disulfide bond</keyword>
<keyword evidence="8" id="KW-1185">Reference proteome</keyword>
<dbReference type="EMBL" id="JAJJMB010003208">
    <property type="protein sequence ID" value="KAI3948970.1"/>
    <property type="molecule type" value="Genomic_DNA"/>
</dbReference>
<evidence type="ECO:0000259" key="5">
    <source>
        <dbReference type="PROSITE" id="PS50927"/>
    </source>
</evidence>
<dbReference type="InterPro" id="IPR036426">
    <property type="entry name" value="Bulb-type_lectin_dom_sf"/>
</dbReference>
<dbReference type="Gene3D" id="3.30.200.20">
    <property type="entry name" value="Phosphorylase Kinase, domain 1"/>
    <property type="match status" value="1"/>
</dbReference>
<organism evidence="7 8">
    <name type="scientific">Papaver atlanticum</name>
    <dbReference type="NCBI Taxonomy" id="357466"/>
    <lineage>
        <taxon>Eukaryota</taxon>
        <taxon>Viridiplantae</taxon>
        <taxon>Streptophyta</taxon>
        <taxon>Embryophyta</taxon>
        <taxon>Tracheophyta</taxon>
        <taxon>Spermatophyta</taxon>
        <taxon>Magnoliopsida</taxon>
        <taxon>Ranunculales</taxon>
        <taxon>Papaveraceae</taxon>
        <taxon>Papaveroideae</taxon>
        <taxon>Papaver</taxon>
    </lineage>
</organism>
<dbReference type="SMART" id="SM00205">
    <property type="entry name" value="THN"/>
    <property type="match status" value="1"/>
</dbReference>
<dbReference type="SMART" id="SM00108">
    <property type="entry name" value="B_lectin"/>
    <property type="match status" value="1"/>
</dbReference>
<feature type="non-terminal residue" evidence="7">
    <location>
        <position position="1"/>
    </location>
</feature>
<gene>
    <name evidence="7" type="ORF">MKW98_021576</name>
</gene>
<reference evidence="7" key="1">
    <citation type="submission" date="2022-04" db="EMBL/GenBank/DDBJ databases">
        <title>A functionally conserved STORR gene fusion in Papaver species that diverged 16.8 million years ago.</title>
        <authorList>
            <person name="Catania T."/>
        </authorList>
    </citation>
    <scope>NUCLEOTIDE SEQUENCE</scope>
    <source>
        <strain evidence="7">S-188037</strain>
    </source>
</reference>
<feature type="domain" description="Bulb-type lectin" evidence="5">
    <location>
        <begin position="271"/>
        <end position="395"/>
    </location>
</feature>
<dbReference type="PROSITE" id="PS50927">
    <property type="entry name" value="BULB_LECTIN"/>
    <property type="match status" value="1"/>
</dbReference>
<keyword evidence="3" id="KW-1133">Transmembrane helix</keyword>
<accession>A0AAD4XV94</accession>
<dbReference type="Pfam" id="PF00314">
    <property type="entry name" value="Thaumatin"/>
    <property type="match status" value="1"/>
</dbReference>
<feature type="domain" description="Apple" evidence="6">
    <location>
        <begin position="583"/>
        <end position="658"/>
    </location>
</feature>
<feature type="signal peptide" evidence="4">
    <location>
        <begin position="1"/>
        <end position="21"/>
    </location>
</feature>
<dbReference type="GO" id="GO:0048544">
    <property type="term" value="P:recognition of pollen"/>
    <property type="evidence" value="ECO:0007669"/>
    <property type="project" value="InterPro"/>
</dbReference>
<keyword evidence="3" id="KW-0812">Transmembrane</keyword>